<evidence type="ECO:0000313" key="5">
    <source>
        <dbReference type="Proteomes" id="UP000236161"/>
    </source>
</evidence>
<proteinExistence type="predicted"/>
<dbReference type="OrthoDB" id="1925648at2759"/>
<dbReference type="Pfam" id="PF04782">
    <property type="entry name" value="DUF632"/>
    <property type="match status" value="1"/>
</dbReference>
<dbReference type="InterPro" id="IPR006867">
    <property type="entry name" value="DUF632"/>
</dbReference>
<keyword evidence="5" id="KW-1185">Reference proteome</keyword>
<dbReference type="AlphaFoldDB" id="A0A2I0BG74"/>
<evidence type="ECO:0008006" key="6">
    <source>
        <dbReference type="Google" id="ProtNLM"/>
    </source>
</evidence>
<evidence type="ECO:0000313" key="4">
    <source>
        <dbReference type="EMBL" id="PKA66776.1"/>
    </source>
</evidence>
<feature type="compositionally biased region" description="Polar residues" evidence="1">
    <location>
        <begin position="317"/>
        <end position="335"/>
    </location>
</feature>
<dbReference type="Proteomes" id="UP000236161">
    <property type="component" value="Unassembled WGS sequence"/>
</dbReference>
<feature type="region of interest" description="Disordered" evidence="1">
    <location>
        <begin position="186"/>
        <end position="208"/>
    </location>
</feature>
<dbReference type="PANTHER" id="PTHR21450:SF2">
    <property type="entry name" value="FAMILY PROTEIN, PUTATIVE (DUF630 AND DUF632)-RELATED"/>
    <property type="match status" value="1"/>
</dbReference>
<feature type="domain" description="DUF630" evidence="3">
    <location>
        <begin position="1"/>
        <end position="57"/>
    </location>
</feature>
<feature type="region of interest" description="Disordered" evidence="1">
    <location>
        <begin position="229"/>
        <end position="272"/>
    </location>
</feature>
<dbReference type="Pfam" id="PF04783">
    <property type="entry name" value="DUF630"/>
    <property type="match status" value="1"/>
</dbReference>
<feature type="compositionally biased region" description="Basic and acidic residues" evidence="1">
    <location>
        <begin position="262"/>
        <end position="272"/>
    </location>
</feature>
<sequence>MGCGSSRADDSSLVALCRQRMALVREAADCRFALAKAHAAYFRGIAGIGNALVHFAAAGEGVAPAFPAVVLPPMGKGAAGGECGSGRSSASPLSHSFSEEVSHVLLSSEFNAEMETVLSEGKGGEPSSVNSPQHPNPNFHYNKSATAIPSIVYQGPSALATSYWRFGGFPSRMNIDEAYYDIGGSGIKHPKPDRADSLPPPPPAAAQGSNWEFFEQIFSYEQFPAGHLNRRHGKGSFGSSGSSSEVRKREGIPDLEEDTEPELPKKGKIEKEVGKKDSVNEVSEFVLVKGNGKVNERVTNLEEKKSMNSSVEEESKLSSTEAGKNITSANDGSKGSSSMEEIEMISNKKGVSFRSLSSVVMEKGGSTDTLMSGEVISDVLELLKNVEEDFQSAIFCSKEISDLLEVGKASYSSRNKMFKAISSRNFGVGGFSMSFHTCFKHGENLEATEMENSSNHVDFNKQTGRKFGNLSSTFEKLYAWEKKLFWEVQEEERLRAIYDRKCKRLKSMDVRGAEPHKVVPTQASIRSLRTKITISINTVDVISRRLHRIMDEELQPQLVELINGLTRMWKHLLGFHQKQLQAVLGIKPHNLTFRIAAKGSFAKATVDLELELSNWCSCFLEWISSQKDFVTSLNGWLMKWLPDEREEASDGIDPFSPSRIGAPPICVLSNDWHQAMRLLVESKVKEAIQSFAVGIHKISEDFEQKCQILEDSSGELKTLQSEHWKLDTGSGKLDKTLGEVGEFASASLRTGLIQVFQALENFSSASLQAYEGLRLPEEGFGTD</sequence>
<name>A0A2I0BG74_9ASPA</name>
<accession>A0A2I0BG74</accession>
<reference evidence="4 5" key="1">
    <citation type="journal article" date="2017" name="Nature">
        <title>The Apostasia genome and the evolution of orchids.</title>
        <authorList>
            <person name="Zhang G.Q."/>
            <person name="Liu K.W."/>
            <person name="Li Z."/>
            <person name="Lohaus R."/>
            <person name="Hsiao Y.Y."/>
            <person name="Niu S.C."/>
            <person name="Wang J.Y."/>
            <person name="Lin Y.C."/>
            <person name="Xu Q."/>
            <person name="Chen L.J."/>
            <person name="Yoshida K."/>
            <person name="Fujiwara S."/>
            <person name="Wang Z.W."/>
            <person name="Zhang Y.Q."/>
            <person name="Mitsuda N."/>
            <person name="Wang M."/>
            <person name="Liu G.H."/>
            <person name="Pecoraro L."/>
            <person name="Huang H.X."/>
            <person name="Xiao X.J."/>
            <person name="Lin M."/>
            <person name="Wu X.Y."/>
            <person name="Wu W.L."/>
            <person name="Chen Y.Y."/>
            <person name="Chang S.B."/>
            <person name="Sakamoto S."/>
            <person name="Ohme-Takagi M."/>
            <person name="Yagi M."/>
            <person name="Zeng S.J."/>
            <person name="Shen C.Y."/>
            <person name="Yeh C.M."/>
            <person name="Luo Y.B."/>
            <person name="Tsai W.C."/>
            <person name="Van de Peer Y."/>
            <person name="Liu Z.J."/>
        </authorList>
    </citation>
    <scope>NUCLEOTIDE SEQUENCE [LARGE SCALE GENOMIC DNA]</scope>
    <source>
        <strain evidence="5">cv. Shenzhen</strain>
        <tissue evidence="4">Stem</tissue>
    </source>
</reference>
<evidence type="ECO:0000256" key="1">
    <source>
        <dbReference type="SAM" id="MobiDB-lite"/>
    </source>
</evidence>
<organism evidence="4 5">
    <name type="scientific">Apostasia shenzhenica</name>
    <dbReference type="NCBI Taxonomy" id="1088818"/>
    <lineage>
        <taxon>Eukaryota</taxon>
        <taxon>Viridiplantae</taxon>
        <taxon>Streptophyta</taxon>
        <taxon>Embryophyta</taxon>
        <taxon>Tracheophyta</taxon>
        <taxon>Spermatophyta</taxon>
        <taxon>Magnoliopsida</taxon>
        <taxon>Liliopsida</taxon>
        <taxon>Asparagales</taxon>
        <taxon>Orchidaceae</taxon>
        <taxon>Apostasioideae</taxon>
        <taxon>Apostasia</taxon>
    </lineage>
</organism>
<evidence type="ECO:0000259" key="3">
    <source>
        <dbReference type="Pfam" id="PF04783"/>
    </source>
</evidence>
<feature type="region of interest" description="Disordered" evidence="1">
    <location>
        <begin position="118"/>
        <end position="139"/>
    </location>
</feature>
<dbReference type="InterPro" id="IPR006868">
    <property type="entry name" value="DUF630"/>
</dbReference>
<protein>
    <recommendedName>
        <fullName evidence="6">DUF632 domain-containing protein</fullName>
    </recommendedName>
</protein>
<dbReference type="EMBL" id="KZ451885">
    <property type="protein sequence ID" value="PKA66776.1"/>
    <property type="molecule type" value="Genomic_DNA"/>
</dbReference>
<feature type="domain" description="DUF632" evidence="2">
    <location>
        <begin position="380"/>
        <end position="696"/>
    </location>
</feature>
<feature type="region of interest" description="Disordered" evidence="1">
    <location>
        <begin position="298"/>
        <end position="340"/>
    </location>
</feature>
<dbReference type="STRING" id="1088818.A0A2I0BG74"/>
<gene>
    <name evidence="4" type="ORF">AXF42_Ash003432</name>
</gene>
<evidence type="ECO:0000259" key="2">
    <source>
        <dbReference type="Pfam" id="PF04782"/>
    </source>
</evidence>
<dbReference type="PANTHER" id="PTHR21450">
    <property type="entry name" value="PROTEIN ALTERED PHOSPHATE STARVATION RESPONSE 1"/>
    <property type="match status" value="1"/>
</dbReference>